<dbReference type="RefSeq" id="WP_150548001.1">
    <property type="nucleotide sequence ID" value="NZ_LR215729.2"/>
</dbReference>
<evidence type="ECO:0000256" key="3">
    <source>
        <dbReference type="ARBA" id="ARBA00012417"/>
    </source>
</evidence>
<dbReference type="Pfam" id="PF02739">
    <property type="entry name" value="5_3_exonuc_N"/>
    <property type="match status" value="1"/>
</dbReference>
<dbReference type="InterPro" id="IPR018320">
    <property type="entry name" value="DNA_polymerase_1"/>
</dbReference>
<dbReference type="Pfam" id="PF01367">
    <property type="entry name" value="5_3_exonuc"/>
    <property type="match status" value="1"/>
</dbReference>
<keyword evidence="12 17" id="KW-0239">DNA-directed DNA polymerase</keyword>
<evidence type="ECO:0000256" key="6">
    <source>
        <dbReference type="ARBA" id="ARBA00022695"/>
    </source>
</evidence>
<dbReference type="InterPro" id="IPR020046">
    <property type="entry name" value="5-3_exonucl_a-hlix_arch_N"/>
</dbReference>
<evidence type="ECO:0000256" key="16">
    <source>
        <dbReference type="NCBIfam" id="TIGR00593"/>
    </source>
</evidence>
<evidence type="ECO:0000259" key="18">
    <source>
        <dbReference type="SMART" id="SM00474"/>
    </source>
</evidence>
<dbReference type="SMART" id="SM00279">
    <property type="entry name" value="HhH2"/>
    <property type="match status" value="1"/>
</dbReference>
<evidence type="ECO:0000256" key="10">
    <source>
        <dbReference type="ARBA" id="ARBA00022801"/>
    </source>
</evidence>
<gene>
    <name evidence="17 21" type="primary">polA</name>
    <name evidence="21" type="ORF">PMYSY11_1644</name>
</gene>
<dbReference type="FunFam" id="1.10.150.20:FF:000003">
    <property type="entry name" value="DNA polymerase I"/>
    <property type="match status" value="1"/>
</dbReference>
<dbReference type="NCBIfam" id="TIGR00593">
    <property type="entry name" value="pola"/>
    <property type="match status" value="1"/>
</dbReference>
<dbReference type="InterPro" id="IPR036279">
    <property type="entry name" value="5-3_exonuclease_C_sf"/>
</dbReference>
<dbReference type="GO" id="GO:0003677">
    <property type="term" value="F:DNA binding"/>
    <property type="evidence" value="ECO:0007669"/>
    <property type="project" value="UniProtKB-UniRule"/>
</dbReference>
<keyword evidence="5 17" id="KW-0808">Transferase</keyword>
<dbReference type="CDD" id="cd06139">
    <property type="entry name" value="DNA_polA_I_Ecoli_like_exo"/>
    <property type="match status" value="1"/>
</dbReference>
<sequence>MSQTPLVLVDGSSYLYRAFHALPPMTTSKGVPTGAVKGVLNMLKSLRKQYPDSPFAVIFDAKGGTFRDEMFAEYKANRPSMPDDLRVQVEPLHASVKALGFPLLCVEGVEADDVIGTLARKAAAEGRDVVISTGDKDMAQLVCEHVTLVNTMTGSVYDIAGVIEKFGVGPELIIDYLALMGDKVDNIPGVPGVGEKTALGLLVGVGGGLDVIYANLDKVPSLPIRGAKTLPAKLEEHRDMAYLSYKLATIKLDVELSVEIDDLHPGEEDLPALAELYAMLEFKSWLDAVQRKNKAPAAKAAPADSVVDLFSDAPATAPLTGVAYEQSAPAETVAADADVTADEAPAGDYQIILEQADFDRWLEKLNKADLIAFDTETTSVDAQQAQLVGLSFAVKAGEAAYIPVAHSYMGVPTQLDRDKVLKALKPILEDPKKAKVGQNAKYDINILANASTPISVQGVAFDTMLESYVLDSTATRHDMDSLALKYLGHSNIRFEDIAGKGAKQLTFDQISLEQAGPYAAEDADVTLRLHNTLWQKLEAVPSVAKVLQEIEIPLVPVLARIERQGAYVDAKLLGEQSQELGEKLVALEREAFAIAGEEFNLASPKQLGVILYEKLGYPIISKTAKGQASTAEAVLAELAEQDYELPKVLMQYRSLSKLKSTYTDRLPEQINPRTGRIHTSYHQAVAATGRLSSSDPNLQNIPIRSAEGRRIRQAFVAPKGYKLLAADYSQIELRIMAHLAQDAGLLDAFRHDLDVHRATAAEVFGVELDQVSTDQRRSAKAINFGLIYGMSAFGLAKQIGVDRKQSQAYIDRYFARYPGVLAYMERTREQAGEQGYVETLFGRRLYLPEINAKNGALRKGAERTAINAPMQGTAADIIKRAMIAVDNWLVESGLDARVILQVHDELVLEVREDLVEQVTEQIKQKMAAAAELDVPLLVEVGVGNNWDEAH</sequence>
<dbReference type="SUPFAM" id="SSF47807">
    <property type="entry name" value="5' to 3' exonuclease, C-terminal subdomain"/>
    <property type="match status" value="1"/>
</dbReference>
<evidence type="ECO:0000256" key="13">
    <source>
        <dbReference type="ARBA" id="ARBA00023125"/>
    </source>
</evidence>
<dbReference type="CDD" id="cd09898">
    <property type="entry name" value="H3TH_53EXO"/>
    <property type="match status" value="1"/>
</dbReference>
<feature type="domain" description="DNA-directed DNA polymerase family A palm" evidence="20">
    <location>
        <begin position="708"/>
        <end position="914"/>
    </location>
</feature>
<dbReference type="SUPFAM" id="SSF88723">
    <property type="entry name" value="PIN domain-like"/>
    <property type="match status" value="1"/>
</dbReference>
<organism evidence="21">
    <name type="scientific">Pseudomonas marincola</name>
    <dbReference type="NCBI Taxonomy" id="437900"/>
    <lineage>
        <taxon>Bacteria</taxon>
        <taxon>Pseudomonadati</taxon>
        <taxon>Pseudomonadota</taxon>
        <taxon>Gammaproteobacteria</taxon>
        <taxon>Pseudomonadales</taxon>
        <taxon>Pseudomonadaceae</taxon>
        <taxon>Pseudomonas</taxon>
    </lineage>
</organism>
<keyword evidence="8" id="KW-0540">Nuclease</keyword>
<dbReference type="Gene3D" id="1.10.150.20">
    <property type="entry name" value="5' to 3' exonuclease, C-terminal subdomain"/>
    <property type="match status" value="2"/>
</dbReference>
<dbReference type="CDD" id="cd09859">
    <property type="entry name" value="PIN_53EXO"/>
    <property type="match status" value="1"/>
</dbReference>
<evidence type="ECO:0000256" key="12">
    <source>
        <dbReference type="ARBA" id="ARBA00022932"/>
    </source>
</evidence>
<dbReference type="InterPro" id="IPR001098">
    <property type="entry name" value="DNA-dir_DNA_pol_A_palm_dom"/>
</dbReference>
<evidence type="ECO:0000256" key="9">
    <source>
        <dbReference type="ARBA" id="ARBA00022763"/>
    </source>
</evidence>
<keyword evidence="10 17" id="KW-0378">Hydrolase</keyword>
<dbReference type="EC" id="2.7.7.7" evidence="3 16"/>
<dbReference type="InterPro" id="IPR036397">
    <property type="entry name" value="RNaseH_sf"/>
</dbReference>
<dbReference type="Pfam" id="PF01612">
    <property type="entry name" value="DNA_pol_A_exo1"/>
    <property type="match status" value="1"/>
</dbReference>
<dbReference type="InterPro" id="IPR043502">
    <property type="entry name" value="DNA/RNA_pol_sf"/>
</dbReference>
<evidence type="ECO:0000256" key="5">
    <source>
        <dbReference type="ARBA" id="ARBA00022679"/>
    </source>
</evidence>
<evidence type="ECO:0000256" key="8">
    <source>
        <dbReference type="ARBA" id="ARBA00022722"/>
    </source>
</evidence>
<comment type="subunit">
    <text evidence="2">Single-chain monomer with multiple functions.</text>
</comment>
<evidence type="ECO:0000259" key="19">
    <source>
        <dbReference type="SMART" id="SM00475"/>
    </source>
</evidence>
<reference evidence="21" key="1">
    <citation type="submission" date="2019-02" db="EMBL/GenBank/DDBJ databases">
        <authorList>
            <consortium name="Genoscope - CEA"/>
            <person name="William W."/>
        </authorList>
    </citation>
    <scope>NUCLEOTIDE SEQUENCE [LARGE SCALE GENOMIC DNA]</scope>
    <source>
        <strain evidence="21">YSy11</strain>
    </source>
</reference>
<evidence type="ECO:0000256" key="11">
    <source>
        <dbReference type="ARBA" id="ARBA00022839"/>
    </source>
</evidence>
<dbReference type="PRINTS" id="PR00868">
    <property type="entry name" value="DNAPOLI"/>
</dbReference>
<name>A0A653E3D1_9PSED</name>
<accession>A0A653E3D1</accession>
<dbReference type="Gene3D" id="3.40.50.1010">
    <property type="entry name" value="5'-nuclease"/>
    <property type="match status" value="1"/>
</dbReference>
<dbReference type="SUPFAM" id="SSF56672">
    <property type="entry name" value="DNA/RNA polymerases"/>
    <property type="match status" value="1"/>
</dbReference>
<evidence type="ECO:0000256" key="15">
    <source>
        <dbReference type="ARBA" id="ARBA00049244"/>
    </source>
</evidence>
<dbReference type="Gene3D" id="3.30.420.10">
    <property type="entry name" value="Ribonuclease H-like superfamily/Ribonuclease H"/>
    <property type="match status" value="1"/>
</dbReference>
<evidence type="ECO:0000256" key="2">
    <source>
        <dbReference type="ARBA" id="ARBA00011541"/>
    </source>
</evidence>
<evidence type="ECO:0000259" key="20">
    <source>
        <dbReference type="SMART" id="SM00482"/>
    </source>
</evidence>
<evidence type="ECO:0000256" key="4">
    <source>
        <dbReference type="ARBA" id="ARBA00020311"/>
    </source>
</evidence>
<dbReference type="GO" id="GO:0006261">
    <property type="term" value="P:DNA-templated DNA replication"/>
    <property type="evidence" value="ECO:0007669"/>
    <property type="project" value="UniProtKB-UniRule"/>
</dbReference>
<evidence type="ECO:0000313" key="21">
    <source>
        <dbReference type="EMBL" id="VEV96691.1"/>
    </source>
</evidence>
<dbReference type="GO" id="GO:0008409">
    <property type="term" value="F:5'-3' exonuclease activity"/>
    <property type="evidence" value="ECO:0007669"/>
    <property type="project" value="UniProtKB-UniRule"/>
</dbReference>
<dbReference type="FunFam" id="3.30.420.10:FF:000026">
    <property type="entry name" value="DNA polymerase I"/>
    <property type="match status" value="1"/>
</dbReference>
<evidence type="ECO:0000256" key="14">
    <source>
        <dbReference type="ARBA" id="ARBA00023204"/>
    </source>
</evidence>
<evidence type="ECO:0000256" key="17">
    <source>
        <dbReference type="RuleBase" id="RU004460"/>
    </source>
</evidence>
<comment type="similarity">
    <text evidence="1 17">Belongs to the DNA polymerase type-A family.</text>
</comment>
<protein>
    <recommendedName>
        <fullName evidence="4 16">DNA polymerase I</fullName>
        <ecNumber evidence="3 16">2.7.7.7</ecNumber>
    </recommendedName>
</protein>
<dbReference type="SMART" id="SM00482">
    <property type="entry name" value="POLAc"/>
    <property type="match status" value="1"/>
</dbReference>
<proteinExistence type="inferred from homology"/>
<dbReference type="SMART" id="SM00475">
    <property type="entry name" value="53EXOc"/>
    <property type="match status" value="1"/>
</dbReference>
<dbReference type="InterPro" id="IPR029060">
    <property type="entry name" value="PIN-like_dom_sf"/>
</dbReference>
<comment type="catalytic activity">
    <reaction evidence="15 17">
        <text>DNA(n) + a 2'-deoxyribonucleoside 5'-triphosphate = DNA(n+1) + diphosphate</text>
        <dbReference type="Rhea" id="RHEA:22508"/>
        <dbReference type="Rhea" id="RHEA-COMP:17339"/>
        <dbReference type="Rhea" id="RHEA-COMP:17340"/>
        <dbReference type="ChEBI" id="CHEBI:33019"/>
        <dbReference type="ChEBI" id="CHEBI:61560"/>
        <dbReference type="ChEBI" id="CHEBI:173112"/>
        <dbReference type="EC" id="2.7.7.7"/>
    </reaction>
</comment>
<dbReference type="FunFam" id="3.40.50.1010:FF:000001">
    <property type="entry name" value="DNA polymerase I"/>
    <property type="match status" value="1"/>
</dbReference>
<dbReference type="InterPro" id="IPR020045">
    <property type="entry name" value="DNA_polI_H3TH"/>
</dbReference>
<dbReference type="Pfam" id="PF00476">
    <property type="entry name" value="DNA_pol_A"/>
    <property type="match status" value="1"/>
</dbReference>
<dbReference type="PROSITE" id="PS00447">
    <property type="entry name" value="DNA_POLYMERASE_A"/>
    <property type="match status" value="1"/>
</dbReference>
<evidence type="ECO:0000256" key="7">
    <source>
        <dbReference type="ARBA" id="ARBA00022705"/>
    </source>
</evidence>
<dbReference type="NCBIfam" id="NF004397">
    <property type="entry name" value="PRK05755.1"/>
    <property type="match status" value="1"/>
</dbReference>
<dbReference type="CDD" id="cd08637">
    <property type="entry name" value="DNA_pol_A_pol_I_C"/>
    <property type="match status" value="1"/>
</dbReference>
<evidence type="ECO:0000256" key="1">
    <source>
        <dbReference type="ARBA" id="ARBA00007705"/>
    </source>
</evidence>
<dbReference type="Gene3D" id="1.20.1060.10">
    <property type="entry name" value="Taq DNA Polymerase, Chain T, domain 4"/>
    <property type="match status" value="1"/>
</dbReference>
<feature type="domain" description="5'-3' exonuclease" evidence="19">
    <location>
        <begin position="4"/>
        <end position="266"/>
    </location>
</feature>
<dbReference type="InterPro" id="IPR019760">
    <property type="entry name" value="DNA-dir_DNA_pol_A_CS"/>
</dbReference>
<dbReference type="PANTHER" id="PTHR10133:SF27">
    <property type="entry name" value="DNA POLYMERASE NU"/>
    <property type="match status" value="1"/>
</dbReference>
<keyword evidence="11 17" id="KW-0269">Exonuclease</keyword>
<keyword evidence="13 17" id="KW-0238">DNA-binding</keyword>
<dbReference type="InterPro" id="IPR002562">
    <property type="entry name" value="3'-5'_exonuclease_dom"/>
</dbReference>
<keyword evidence="9 17" id="KW-0227">DNA damage</keyword>
<dbReference type="InterPro" id="IPR002421">
    <property type="entry name" value="5-3_exonuclease"/>
</dbReference>
<keyword evidence="6 17" id="KW-0548">Nucleotidyltransferase</keyword>
<dbReference type="SUPFAM" id="SSF53098">
    <property type="entry name" value="Ribonuclease H-like"/>
    <property type="match status" value="1"/>
</dbReference>
<dbReference type="GO" id="GO:0006302">
    <property type="term" value="P:double-strand break repair"/>
    <property type="evidence" value="ECO:0007669"/>
    <property type="project" value="TreeGrafter"/>
</dbReference>
<dbReference type="GO" id="GO:0008408">
    <property type="term" value="F:3'-5' exonuclease activity"/>
    <property type="evidence" value="ECO:0007669"/>
    <property type="project" value="UniProtKB-UniRule"/>
</dbReference>
<dbReference type="FunFam" id="1.10.150.20:FF:000002">
    <property type="entry name" value="DNA polymerase I"/>
    <property type="match status" value="1"/>
</dbReference>
<dbReference type="InterPro" id="IPR012337">
    <property type="entry name" value="RNaseH-like_sf"/>
</dbReference>
<dbReference type="Gene3D" id="3.30.70.370">
    <property type="match status" value="1"/>
</dbReference>
<dbReference type="FunFam" id="1.20.1060.10:FF:000001">
    <property type="entry name" value="DNA polymerase I"/>
    <property type="match status" value="1"/>
</dbReference>
<dbReference type="SMART" id="SM00474">
    <property type="entry name" value="35EXOc"/>
    <property type="match status" value="1"/>
</dbReference>
<dbReference type="AlphaFoldDB" id="A0A653E3D1"/>
<dbReference type="InterPro" id="IPR002298">
    <property type="entry name" value="DNA_polymerase_A"/>
</dbReference>
<comment type="function">
    <text evidence="17">In addition to polymerase activity, this DNA polymerase exhibits 3'-5' and 5'-3' exonuclease activity.</text>
</comment>
<dbReference type="GO" id="GO:0003887">
    <property type="term" value="F:DNA-directed DNA polymerase activity"/>
    <property type="evidence" value="ECO:0007669"/>
    <property type="project" value="UniProtKB-UniRule"/>
</dbReference>
<dbReference type="PANTHER" id="PTHR10133">
    <property type="entry name" value="DNA POLYMERASE I"/>
    <property type="match status" value="1"/>
</dbReference>
<keyword evidence="14 17" id="KW-0234">DNA repair</keyword>
<dbReference type="InterPro" id="IPR008918">
    <property type="entry name" value="HhH2"/>
</dbReference>
<feature type="domain" description="3'-5' exonuclease" evidence="18">
    <location>
        <begin position="349"/>
        <end position="538"/>
    </location>
</feature>
<dbReference type="EMBL" id="LR215729">
    <property type="protein sequence ID" value="VEV96691.1"/>
    <property type="molecule type" value="Genomic_DNA"/>
</dbReference>
<keyword evidence="7 17" id="KW-0235">DNA replication</keyword>